<keyword evidence="3" id="KW-1185">Reference proteome</keyword>
<sequence length="146" mass="15776">MPQIVFVNLPVRDLAASRAFWGALGFRFNEHLSGDRAACLVLGESVFVMLLTETYFAEFTRKEVADASAVTEAVFALSSGSRERVDELADAAMTAGGFPAGPPRDYGPMYSRSFQDPDHHQWEVLWMDPAAAGEDTGGGQAGERTG</sequence>
<proteinExistence type="predicted"/>
<evidence type="ECO:0000313" key="2">
    <source>
        <dbReference type="EMBL" id="PRH79144.1"/>
    </source>
</evidence>
<dbReference type="SUPFAM" id="SSF54593">
    <property type="entry name" value="Glyoxalase/Bleomycin resistance protein/Dihydroxybiphenyl dioxygenase"/>
    <property type="match status" value="1"/>
</dbReference>
<dbReference type="InterPro" id="IPR037523">
    <property type="entry name" value="VOC_core"/>
</dbReference>
<organism evidence="2 3">
    <name type="scientific">Streptomyces solincola</name>
    <dbReference type="NCBI Taxonomy" id="2100817"/>
    <lineage>
        <taxon>Bacteria</taxon>
        <taxon>Bacillati</taxon>
        <taxon>Actinomycetota</taxon>
        <taxon>Actinomycetes</taxon>
        <taxon>Kitasatosporales</taxon>
        <taxon>Streptomycetaceae</taxon>
        <taxon>Streptomyces</taxon>
    </lineage>
</organism>
<evidence type="ECO:0000259" key="1">
    <source>
        <dbReference type="PROSITE" id="PS51819"/>
    </source>
</evidence>
<dbReference type="EMBL" id="PVLV01000140">
    <property type="protein sequence ID" value="PRH79144.1"/>
    <property type="molecule type" value="Genomic_DNA"/>
</dbReference>
<dbReference type="Proteomes" id="UP000239322">
    <property type="component" value="Unassembled WGS sequence"/>
</dbReference>
<dbReference type="RefSeq" id="WP_105868713.1">
    <property type="nucleotide sequence ID" value="NZ_PVLV01000140.1"/>
</dbReference>
<evidence type="ECO:0000313" key="3">
    <source>
        <dbReference type="Proteomes" id="UP000239322"/>
    </source>
</evidence>
<dbReference type="InterPro" id="IPR029068">
    <property type="entry name" value="Glyas_Bleomycin-R_OHBP_Dase"/>
</dbReference>
<dbReference type="Pfam" id="PF22677">
    <property type="entry name" value="Ble-like_N"/>
    <property type="match status" value="1"/>
</dbReference>
<dbReference type="PROSITE" id="PS51819">
    <property type="entry name" value="VOC"/>
    <property type="match status" value="1"/>
</dbReference>
<feature type="domain" description="VOC" evidence="1">
    <location>
        <begin position="3"/>
        <end position="127"/>
    </location>
</feature>
<comment type="caution">
    <text evidence="2">The sequence shown here is derived from an EMBL/GenBank/DDBJ whole genome shotgun (WGS) entry which is preliminary data.</text>
</comment>
<gene>
    <name evidence="2" type="ORF">C6N75_11155</name>
</gene>
<dbReference type="AlphaFoldDB" id="A0A2S9PXJ2"/>
<protein>
    <submittedName>
        <fullName evidence="2">Glyoxalase</fullName>
    </submittedName>
</protein>
<dbReference type="InterPro" id="IPR053863">
    <property type="entry name" value="Glyoxy/Ble-like_N"/>
</dbReference>
<accession>A0A2S9PXJ2</accession>
<dbReference type="Gene3D" id="3.10.180.10">
    <property type="entry name" value="2,3-Dihydroxybiphenyl 1,2-Dioxygenase, domain 1"/>
    <property type="match status" value="1"/>
</dbReference>
<reference evidence="2 3" key="1">
    <citation type="submission" date="2018-03" db="EMBL/GenBank/DDBJ databases">
        <title>Novel Streptomyces sp. from soil.</title>
        <authorList>
            <person name="Tan G.Y.A."/>
            <person name="Lee Z.Y."/>
        </authorList>
    </citation>
    <scope>NUCLEOTIDE SEQUENCE [LARGE SCALE GENOMIC DNA]</scope>
    <source>
        <strain evidence="2 3">ST5x</strain>
    </source>
</reference>
<dbReference type="PANTHER" id="PTHR36503:SF2">
    <property type="entry name" value="BLR2408 PROTEIN"/>
    <property type="match status" value="1"/>
</dbReference>
<name>A0A2S9PXJ2_9ACTN</name>
<dbReference type="PANTHER" id="PTHR36503">
    <property type="entry name" value="BLR2520 PROTEIN"/>
    <property type="match status" value="1"/>
</dbReference>
<dbReference type="OrthoDB" id="4265398at2"/>